<dbReference type="InterPro" id="IPR024681">
    <property type="entry name" value="RuBisCO_ssu"/>
</dbReference>
<comment type="similarity">
    <text evidence="7">Belongs to the RuBisCO small chain family.</text>
</comment>
<keyword evidence="5 7" id="KW-0601">Photorespiration</keyword>
<evidence type="ECO:0000256" key="1">
    <source>
        <dbReference type="ARBA" id="ARBA00022528"/>
    </source>
</evidence>
<evidence type="ECO:0000256" key="4">
    <source>
        <dbReference type="ARBA" id="ARBA00022640"/>
    </source>
</evidence>
<dbReference type="Pfam" id="PF00101">
    <property type="entry name" value="RuBisCO_small"/>
    <property type="match status" value="1"/>
</dbReference>
<evidence type="ECO:0000256" key="2">
    <source>
        <dbReference type="ARBA" id="ARBA00022531"/>
    </source>
</evidence>
<keyword evidence="1" id="KW-0150">Chloroplast</keyword>
<keyword evidence="4 7" id="KW-0934">Plastid</keyword>
<reference evidence="9 10" key="1">
    <citation type="journal article" date="2021" name="BMC Genomics">
        <title>Datura genome reveals duplications of psychoactive alkaloid biosynthetic genes and high mutation rate following tissue culture.</title>
        <authorList>
            <person name="Rajewski A."/>
            <person name="Carter-House D."/>
            <person name="Stajich J."/>
            <person name="Litt A."/>
        </authorList>
    </citation>
    <scope>NUCLEOTIDE SEQUENCE [LARGE SCALE GENOMIC DNA]</scope>
    <source>
        <strain evidence="9">AR-01</strain>
    </source>
</reference>
<keyword evidence="10" id="KW-1185">Reference proteome</keyword>
<evidence type="ECO:0000256" key="6">
    <source>
        <dbReference type="ARBA" id="ARBA00023300"/>
    </source>
</evidence>
<evidence type="ECO:0000256" key="3">
    <source>
        <dbReference type="ARBA" id="ARBA00022567"/>
    </source>
</evidence>
<evidence type="ECO:0000256" key="7">
    <source>
        <dbReference type="RuleBase" id="RU003627"/>
    </source>
</evidence>
<dbReference type="Gene3D" id="3.30.190.10">
    <property type="entry name" value="Ribulose bisphosphate carboxylase, small subunit"/>
    <property type="match status" value="1"/>
</dbReference>
<dbReference type="EMBL" id="JACEIK010001635">
    <property type="protein sequence ID" value="MCD7470959.1"/>
    <property type="molecule type" value="Genomic_DNA"/>
</dbReference>
<evidence type="ECO:0000256" key="5">
    <source>
        <dbReference type="ARBA" id="ARBA00023238"/>
    </source>
</evidence>
<comment type="function">
    <text evidence="7">RuBisCO catalyzes two reactions: the carboxylation of D-ribulose 1,5-bisphosphate, the primary event in carbon dioxide fixation, as well as the oxidative fragmentation of the pentose substrate. Both reactions occur simultaneously and in competition at the same active site. Although the small subunit is not catalytic it is essential for maximal activity.</text>
</comment>
<proteinExistence type="inferred from homology"/>
<organism evidence="9 10">
    <name type="scientific">Datura stramonium</name>
    <name type="common">Jimsonweed</name>
    <name type="synonym">Common thornapple</name>
    <dbReference type="NCBI Taxonomy" id="4076"/>
    <lineage>
        <taxon>Eukaryota</taxon>
        <taxon>Viridiplantae</taxon>
        <taxon>Streptophyta</taxon>
        <taxon>Embryophyta</taxon>
        <taxon>Tracheophyta</taxon>
        <taxon>Spermatophyta</taxon>
        <taxon>Magnoliopsida</taxon>
        <taxon>eudicotyledons</taxon>
        <taxon>Gunneridae</taxon>
        <taxon>Pentapetalae</taxon>
        <taxon>asterids</taxon>
        <taxon>lamiids</taxon>
        <taxon>Solanales</taxon>
        <taxon>Solanaceae</taxon>
        <taxon>Solanoideae</taxon>
        <taxon>Datureae</taxon>
        <taxon>Datura</taxon>
    </lineage>
</organism>
<keyword evidence="3" id="KW-0113">Calvin cycle</keyword>
<evidence type="ECO:0000313" key="10">
    <source>
        <dbReference type="Proteomes" id="UP000823775"/>
    </source>
</evidence>
<feature type="domain" description="Ribulose bisphosphate carboxylase small subunit" evidence="8">
    <location>
        <begin position="37"/>
        <end position="72"/>
    </location>
</feature>
<dbReference type="PANTHER" id="PTHR31262:SF10">
    <property type="entry name" value="RIBULOSE BISPHOSPHATE CARBOXYLASE SMALL SUBUNIT 1A, CHLOROPLASTIC-RELATED"/>
    <property type="match status" value="1"/>
</dbReference>
<keyword evidence="2 7" id="KW-0602">Photosynthesis</keyword>
<evidence type="ECO:0000313" key="9">
    <source>
        <dbReference type="EMBL" id="MCD7470959.1"/>
    </source>
</evidence>
<dbReference type="InterPro" id="IPR000894">
    <property type="entry name" value="RuBisCO_ssu_dom"/>
</dbReference>
<comment type="caution">
    <text evidence="9">The sequence shown here is derived from an EMBL/GenBank/DDBJ whole genome shotgun (WGS) entry which is preliminary data.</text>
</comment>
<dbReference type="PANTHER" id="PTHR31262">
    <property type="entry name" value="RIBULOSE BISPHOSPHATE CARBOXYLASE SMALL CHAIN 1, CHLOROPLASTIC"/>
    <property type="match status" value="1"/>
</dbReference>
<comment type="subunit">
    <text evidence="7">Heterohexadecamer of 8 large and 8 small subunits.</text>
</comment>
<dbReference type="InterPro" id="IPR036385">
    <property type="entry name" value="RuBisCO_ssu_sf"/>
</dbReference>
<dbReference type="Proteomes" id="UP000823775">
    <property type="component" value="Unassembled WGS sequence"/>
</dbReference>
<sequence length="140" mass="15597">MWPLNFVISTARKSNGHPSSKMRCGHQLTRRSTRLSLSYLPDLSDEQLLREIEYLLKNGWVPCLEFETEHGFVPSTTTRQDTTMAGTGPCGSCPCSGALMLPRCWLRCRRPRRLTHKPGSVLSDSTTCVKCSASVSLPVL</sequence>
<accession>A0ABS8TJ91</accession>
<name>A0ABS8TJ91_DATST</name>
<dbReference type="PRINTS" id="PR00152">
    <property type="entry name" value="RUBISCOSMALL"/>
</dbReference>
<gene>
    <name evidence="9" type="ORF">HAX54_011212</name>
</gene>
<keyword evidence="6 7" id="KW-0120">Carbon dioxide fixation</keyword>
<dbReference type="SUPFAM" id="SSF55239">
    <property type="entry name" value="RuBisCO, small subunit"/>
    <property type="match status" value="1"/>
</dbReference>
<protein>
    <recommendedName>
        <fullName evidence="7">Ribulose bisphosphate carboxylase small subunit</fullName>
        <shortName evidence="7">RuBisCO small subunit</shortName>
    </recommendedName>
</protein>
<evidence type="ECO:0000259" key="8">
    <source>
        <dbReference type="Pfam" id="PF00101"/>
    </source>
</evidence>